<dbReference type="InterPro" id="IPR036412">
    <property type="entry name" value="HAD-like_sf"/>
</dbReference>
<protein>
    <recommendedName>
        <fullName evidence="3">Phosphatidylglycerophosphatase GEP4, mitochondrial</fullName>
    </recommendedName>
</protein>
<sequence length="245" mass="27573">MRVARASNFLSTTIHFTQNITVINFRNCITMNLNLSASLNITRLFFKPSLCLPHHTVSTFNDLPIPLEKGLQKDGRKVEIKAVVLDKDDCFAYPDSIEVYGPYQTHFEKLRQAYPGRKLLVVSNTAGATSWDKNMKLASEVERNTGVPVLSHSVKKPGCGEEIMEYFQKHPETGVTDPAHIAFVGDRLTTDMMLANMTGGWGFWVRDGVIPLEKKSIFSRAERHLSSFLLSRGVQAPEPRSIFEE</sequence>
<dbReference type="GO" id="GO:0008962">
    <property type="term" value="F:phosphatidylglycerophosphatase activity"/>
    <property type="evidence" value="ECO:0007669"/>
    <property type="project" value="InterPro"/>
</dbReference>
<dbReference type="FunFam" id="3.40.50.1000:FF:000165">
    <property type="entry name" value="HAD superfamily phosphatase"/>
    <property type="match status" value="1"/>
</dbReference>
<dbReference type="Proteomes" id="UP000277212">
    <property type="component" value="Unassembled WGS sequence"/>
</dbReference>
<keyword evidence="2" id="KW-1185">Reference proteome</keyword>
<dbReference type="Gene3D" id="3.40.50.1000">
    <property type="entry name" value="HAD superfamily/HAD-like"/>
    <property type="match status" value="1"/>
</dbReference>
<dbReference type="EMBL" id="NKUJ01000004">
    <property type="protein sequence ID" value="RMJ19832.1"/>
    <property type="molecule type" value="Genomic_DNA"/>
</dbReference>
<evidence type="ECO:0000313" key="1">
    <source>
        <dbReference type="EMBL" id="RMJ19832.1"/>
    </source>
</evidence>
<evidence type="ECO:0008006" key="3">
    <source>
        <dbReference type="Google" id="ProtNLM"/>
    </source>
</evidence>
<dbReference type="InterPro" id="IPR023214">
    <property type="entry name" value="HAD_sf"/>
</dbReference>
<name>A0A3M2SRP9_9HYPO</name>
<dbReference type="STRING" id="2010991.A0A3M2SRP9"/>
<proteinExistence type="predicted"/>
<dbReference type="Pfam" id="PF09419">
    <property type="entry name" value="PGP_phosphatase"/>
    <property type="match status" value="1"/>
</dbReference>
<dbReference type="OrthoDB" id="198652at2759"/>
<dbReference type="AlphaFoldDB" id="A0A3M2SRP9"/>
<dbReference type="InterPro" id="IPR010021">
    <property type="entry name" value="PGPP1/Gep4"/>
</dbReference>
<organism evidence="1 2">
    <name type="scientific">Fusarium kuroshium</name>
    <dbReference type="NCBI Taxonomy" id="2010991"/>
    <lineage>
        <taxon>Eukaryota</taxon>
        <taxon>Fungi</taxon>
        <taxon>Dikarya</taxon>
        <taxon>Ascomycota</taxon>
        <taxon>Pezizomycotina</taxon>
        <taxon>Sordariomycetes</taxon>
        <taxon>Hypocreomycetidae</taxon>
        <taxon>Hypocreales</taxon>
        <taxon>Nectriaceae</taxon>
        <taxon>Fusarium</taxon>
        <taxon>Fusarium solani species complex</taxon>
    </lineage>
</organism>
<dbReference type="InterPro" id="IPR027706">
    <property type="entry name" value="PGP_Pase"/>
</dbReference>
<comment type="caution">
    <text evidence="1">The sequence shown here is derived from an EMBL/GenBank/DDBJ whole genome shotgun (WGS) entry which is preliminary data.</text>
</comment>
<reference evidence="1 2" key="1">
    <citation type="submission" date="2017-06" db="EMBL/GenBank/DDBJ databases">
        <title>Comparative genomic analysis of Ambrosia Fusariam Clade fungi.</title>
        <authorList>
            <person name="Stajich J.E."/>
            <person name="Carrillo J."/>
            <person name="Kijimoto T."/>
            <person name="Eskalen A."/>
            <person name="O'Donnell K."/>
            <person name="Kasson M."/>
        </authorList>
    </citation>
    <scope>NUCLEOTIDE SEQUENCE [LARGE SCALE GENOMIC DNA]</scope>
    <source>
        <strain evidence="1">UCR3666</strain>
    </source>
</reference>
<dbReference type="NCBIfam" id="TIGR01668">
    <property type="entry name" value="YqeG_hyp_ppase"/>
    <property type="match status" value="1"/>
</dbReference>
<accession>A0A3M2SRP9</accession>
<evidence type="ECO:0000313" key="2">
    <source>
        <dbReference type="Proteomes" id="UP000277212"/>
    </source>
</evidence>
<gene>
    <name evidence="1" type="ORF">CDV36_000463</name>
</gene>
<dbReference type="SUPFAM" id="SSF56784">
    <property type="entry name" value="HAD-like"/>
    <property type="match status" value="1"/>
</dbReference>